<dbReference type="Proteomes" id="UP000225706">
    <property type="component" value="Unassembled WGS sequence"/>
</dbReference>
<comment type="similarity">
    <text evidence="2">Belongs to the protein kinase superfamily. CAMK Ser/Thr protein kinase family.</text>
</comment>
<keyword evidence="9" id="KW-1185">Reference proteome</keyword>
<comment type="subcellular location">
    <subcellularLocation>
        <location evidence="1">Membrane</location>
        <topology evidence="1">Single-pass type I membrane protein</topology>
    </subcellularLocation>
</comment>
<proteinExistence type="inferred from homology"/>
<evidence type="ECO:0000256" key="1">
    <source>
        <dbReference type="ARBA" id="ARBA00004479"/>
    </source>
</evidence>
<dbReference type="InterPro" id="IPR003598">
    <property type="entry name" value="Ig_sub2"/>
</dbReference>
<dbReference type="Gene3D" id="1.10.510.10">
    <property type="entry name" value="Transferase(Phosphotransferase) domain 1"/>
    <property type="match status" value="1"/>
</dbReference>
<dbReference type="GO" id="GO:0005911">
    <property type="term" value="C:cell-cell junction"/>
    <property type="evidence" value="ECO:0007669"/>
    <property type="project" value="TreeGrafter"/>
</dbReference>
<dbReference type="InterPro" id="IPR036116">
    <property type="entry name" value="FN3_sf"/>
</dbReference>
<evidence type="ECO:0000256" key="3">
    <source>
        <dbReference type="ARBA" id="ARBA00023136"/>
    </source>
</evidence>
<sequence>MERNSHAQWSLMYQIMMKCWQNDPDARPTFTQLRNHLKEMETLQKYEENTLELDIVLEAYVHFTVTPSDPTYVNNGSTAKLAWDYSDPNNDLYGIVFSVLVKRAGFKRMLYKENGIVKEHQSLPSAYKGRVRIEGRAILVIEKITPQDNTKFVCQLVDGAADPESQVHLIVAEADLQFTMTPCNPTYVNNGSTAKLVWDYSDPNNDLQAIIFSVEVDGIRGKEFKRMMVKLNGVVQEHPDLPPVFIGRLRIDGNATLVNEKIATQDSSEFKCELLGSKGDMRSLVQLILAEADVKLTKRPSNPTYVKNRGTAKLVWDYIDLNNDFGGIAFSVLVDGNRGKEFKRMVYKQYGVIANHSSIPSAYQGRVRMEGNATLVIEKITPKGNTKFRCEIFGRLTSESDVQLIVAEPPKISLSSVQGSYREGAFVNVNCTASGIPEPAVTWIRDGTAINAGKGAALLKFNRLRRTDDGWTVFSFNEEFTADDHMFSAYPPIIENVTISSSKSSIGHTVTLKCSSDGVPTPILTWYKPNGMKIHRIRARENKAQVTLRKDQDFGDYKCIAANGLSPSDDRIVKITQIKKPGAPSIVSSEDGIQASSLTVRWTAPVDDGGSPITGYTRDKRETLWCFLQFIFQPMMACLFNQDVTQDAICPLDPTVRFHHNDDNKGLQRFSVETFQFVNSPDPFVYIYYKEVALADGGSVTWYEPTPVITTSHPTEVLPPGIVQVYEGSPVTLNWNYSLTTGFFVAVMPFNVAGIVSISSAGQAGAVSSYFQQGFNASSTLGRGSLFINNVTVADDRANGEFICDIIDFNADTWRRTIRVKVI</sequence>
<accession>A0A2B4R3P6</accession>
<dbReference type="SMART" id="SM00409">
    <property type="entry name" value="IG"/>
    <property type="match status" value="4"/>
</dbReference>
<dbReference type="PANTHER" id="PTHR11640:SF164">
    <property type="entry name" value="MAM DOMAIN-CONTAINING GLYCOSYLPHOSPHATIDYLINOSITOL ANCHOR PROTEIN 1"/>
    <property type="match status" value="1"/>
</dbReference>
<dbReference type="SUPFAM" id="SSF48726">
    <property type="entry name" value="Immunoglobulin"/>
    <property type="match status" value="2"/>
</dbReference>
<evidence type="ECO:0000259" key="7">
    <source>
        <dbReference type="PROSITE" id="PS50835"/>
    </source>
</evidence>
<dbReference type="PROSITE" id="PS50835">
    <property type="entry name" value="IG_LIKE"/>
    <property type="match status" value="2"/>
</dbReference>
<dbReference type="Pfam" id="PF13927">
    <property type="entry name" value="Ig_3"/>
    <property type="match status" value="1"/>
</dbReference>
<dbReference type="InterPro" id="IPR003599">
    <property type="entry name" value="Ig_sub"/>
</dbReference>
<keyword evidence="3" id="KW-0472">Membrane</keyword>
<dbReference type="InterPro" id="IPR003961">
    <property type="entry name" value="FN3_dom"/>
</dbReference>
<comment type="caution">
    <text evidence="8">The sequence shown here is derived from an EMBL/GenBank/DDBJ whole genome shotgun (WGS) entry which is preliminary data.</text>
</comment>
<feature type="non-terminal residue" evidence="8">
    <location>
        <position position="823"/>
    </location>
</feature>
<dbReference type="InterPro" id="IPR011009">
    <property type="entry name" value="Kinase-like_dom_sf"/>
</dbReference>
<dbReference type="SMART" id="SM00408">
    <property type="entry name" value="IGc2"/>
    <property type="match status" value="2"/>
</dbReference>
<keyword evidence="5" id="KW-0325">Glycoprotein</keyword>
<dbReference type="GO" id="GO:0050839">
    <property type="term" value="F:cell adhesion molecule binding"/>
    <property type="evidence" value="ECO:0007669"/>
    <property type="project" value="TreeGrafter"/>
</dbReference>
<evidence type="ECO:0000313" key="9">
    <source>
        <dbReference type="Proteomes" id="UP000225706"/>
    </source>
</evidence>
<dbReference type="GO" id="GO:0005886">
    <property type="term" value="C:plasma membrane"/>
    <property type="evidence" value="ECO:0007669"/>
    <property type="project" value="TreeGrafter"/>
</dbReference>
<evidence type="ECO:0000256" key="6">
    <source>
        <dbReference type="ARBA" id="ARBA00023319"/>
    </source>
</evidence>
<feature type="domain" description="Ig-like" evidence="7">
    <location>
        <begin position="491"/>
        <end position="576"/>
    </location>
</feature>
<dbReference type="InterPro" id="IPR013783">
    <property type="entry name" value="Ig-like_fold"/>
</dbReference>
<dbReference type="PANTHER" id="PTHR11640">
    <property type="entry name" value="NEPHRIN"/>
    <property type="match status" value="1"/>
</dbReference>
<dbReference type="STRING" id="50429.A0A2B4R3P6"/>
<dbReference type="Gene3D" id="2.60.40.10">
    <property type="entry name" value="Immunoglobulins"/>
    <property type="match status" value="6"/>
</dbReference>
<feature type="domain" description="Ig-like" evidence="7">
    <location>
        <begin position="410"/>
        <end position="447"/>
    </location>
</feature>
<dbReference type="InterPro" id="IPR007110">
    <property type="entry name" value="Ig-like_dom"/>
</dbReference>
<dbReference type="InterPro" id="IPR036179">
    <property type="entry name" value="Ig-like_dom_sf"/>
</dbReference>
<reference evidence="9" key="1">
    <citation type="journal article" date="2017" name="bioRxiv">
        <title>Comparative analysis of the genomes of Stylophora pistillata and Acropora digitifera provides evidence for extensive differences between species of corals.</title>
        <authorList>
            <person name="Voolstra C.R."/>
            <person name="Li Y."/>
            <person name="Liew Y.J."/>
            <person name="Baumgarten S."/>
            <person name="Zoccola D."/>
            <person name="Flot J.-F."/>
            <person name="Tambutte S."/>
            <person name="Allemand D."/>
            <person name="Aranda M."/>
        </authorList>
    </citation>
    <scope>NUCLEOTIDE SEQUENCE [LARGE SCALE GENOMIC DNA]</scope>
</reference>
<keyword evidence="6" id="KW-0393">Immunoglobulin domain</keyword>
<dbReference type="OrthoDB" id="5989927at2759"/>
<evidence type="ECO:0000256" key="4">
    <source>
        <dbReference type="ARBA" id="ARBA00023157"/>
    </source>
</evidence>
<dbReference type="SUPFAM" id="SSF56112">
    <property type="entry name" value="Protein kinase-like (PK-like)"/>
    <property type="match status" value="1"/>
</dbReference>
<dbReference type="GO" id="GO:0098609">
    <property type="term" value="P:cell-cell adhesion"/>
    <property type="evidence" value="ECO:0007669"/>
    <property type="project" value="TreeGrafter"/>
</dbReference>
<dbReference type="EMBL" id="LSMT01001497">
    <property type="protein sequence ID" value="PFX12241.1"/>
    <property type="molecule type" value="Genomic_DNA"/>
</dbReference>
<gene>
    <name evidence="8" type="primary">Lsamp</name>
    <name evidence="8" type="ORF">AWC38_SpisGene23833</name>
</gene>
<dbReference type="SUPFAM" id="SSF49265">
    <property type="entry name" value="Fibronectin type III"/>
    <property type="match status" value="1"/>
</dbReference>
<protein>
    <submittedName>
        <fullName evidence="8">Limbic system-associated membrane protein</fullName>
    </submittedName>
</protein>
<name>A0A2B4R3P6_STYPI</name>
<dbReference type="InterPro" id="IPR051275">
    <property type="entry name" value="Cell_adhesion_signaling"/>
</dbReference>
<dbReference type="CDD" id="cd00063">
    <property type="entry name" value="FN3"/>
    <property type="match status" value="1"/>
</dbReference>
<evidence type="ECO:0000313" key="8">
    <source>
        <dbReference type="EMBL" id="PFX12241.1"/>
    </source>
</evidence>
<dbReference type="AlphaFoldDB" id="A0A2B4R3P6"/>
<evidence type="ECO:0000256" key="5">
    <source>
        <dbReference type="ARBA" id="ARBA00023180"/>
    </source>
</evidence>
<keyword evidence="4" id="KW-1015">Disulfide bond</keyword>
<organism evidence="8 9">
    <name type="scientific">Stylophora pistillata</name>
    <name type="common">Smooth cauliflower coral</name>
    <dbReference type="NCBI Taxonomy" id="50429"/>
    <lineage>
        <taxon>Eukaryota</taxon>
        <taxon>Metazoa</taxon>
        <taxon>Cnidaria</taxon>
        <taxon>Anthozoa</taxon>
        <taxon>Hexacorallia</taxon>
        <taxon>Scleractinia</taxon>
        <taxon>Astrocoeniina</taxon>
        <taxon>Pocilloporidae</taxon>
        <taxon>Stylophora</taxon>
    </lineage>
</organism>
<evidence type="ECO:0000256" key="2">
    <source>
        <dbReference type="ARBA" id="ARBA00006692"/>
    </source>
</evidence>